<comment type="catalytic activity">
    <reaction evidence="1 12 14">
        <text>1-(5-phospho-beta-D-ribosyl)-5-[(5-phospho-beta-D-ribosylamino)methylideneamino]imidazole-4-carboxamide = 5-[(5-phospho-1-deoxy-D-ribulos-1-ylimino)methylamino]-1-(5-phospho-beta-D-ribosyl)imidazole-4-carboxamide</text>
        <dbReference type="Rhea" id="RHEA:15469"/>
        <dbReference type="ChEBI" id="CHEBI:58435"/>
        <dbReference type="ChEBI" id="CHEBI:58525"/>
        <dbReference type="EC" id="5.3.1.16"/>
    </reaction>
</comment>
<dbReference type="GO" id="GO:0000105">
    <property type="term" value="P:L-histidine biosynthetic process"/>
    <property type="evidence" value="ECO:0007669"/>
    <property type="project" value="UniProtKB-UniRule"/>
</dbReference>
<dbReference type="Gene3D" id="3.20.20.70">
    <property type="entry name" value="Aldolase class I"/>
    <property type="match status" value="1"/>
</dbReference>
<dbReference type="InterPro" id="IPR013785">
    <property type="entry name" value="Aldolase_TIM"/>
</dbReference>
<evidence type="ECO:0000256" key="12">
    <source>
        <dbReference type="HAMAP-Rule" id="MF_01014"/>
    </source>
</evidence>
<dbReference type="GO" id="GO:0003949">
    <property type="term" value="F:1-(5-phosphoribosyl)-5-[(5-phosphoribosylamino)methylideneamino]imidazole-4-carboxamide isomerase activity"/>
    <property type="evidence" value="ECO:0007669"/>
    <property type="project" value="UniProtKB-UniRule"/>
</dbReference>
<reference evidence="15" key="2">
    <citation type="submission" date="2021-04" db="EMBL/GenBank/DDBJ databases">
        <authorList>
            <person name="Gilroy R."/>
        </authorList>
    </citation>
    <scope>NUCLEOTIDE SEQUENCE</scope>
    <source>
        <strain evidence="15">CHK33-7979</strain>
    </source>
</reference>
<dbReference type="InterPro" id="IPR011060">
    <property type="entry name" value="RibuloseP-bd_barrel"/>
</dbReference>
<comment type="caution">
    <text evidence="15">The sequence shown here is derived from an EMBL/GenBank/DDBJ whole genome shotgun (WGS) entry which is preliminary data.</text>
</comment>
<comment type="subcellular location">
    <subcellularLocation>
        <location evidence="2 12 14">Cytoplasm</location>
    </subcellularLocation>
</comment>
<keyword evidence="10 12" id="KW-0413">Isomerase</keyword>
<dbReference type="Proteomes" id="UP000886824">
    <property type="component" value="Unassembled WGS sequence"/>
</dbReference>
<accession>A0A9D1Z604</accession>
<evidence type="ECO:0000256" key="6">
    <source>
        <dbReference type="ARBA" id="ARBA00018464"/>
    </source>
</evidence>
<dbReference type="EC" id="5.3.1.16" evidence="5 12"/>
<dbReference type="AlphaFoldDB" id="A0A9D1Z604"/>
<dbReference type="HAMAP" id="MF_01014">
    <property type="entry name" value="HisA"/>
    <property type="match status" value="1"/>
</dbReference>
<dbReference type="InterPro" id="IPR006063">
    <property type="entry name" value="HisA_bact_arch"/>
</dbReference>
<dbReference type="NCBIfam" id="TIGR00007">
    <property type="entry name" value="1-(5-phosphoribosyl)-5-[(5-phosphoribosylamino)methylideneamino]imidazole-4-carboxamide isomerase"/>
    <property type="match status" value="1"/>
</dbReference>
<organism evidence="15 16">
    <name type="scientific">Candidatus Intestinimonas merdavium</name>
    <dbReference type="NCBI Taxonomy" id="2838622"/>
    <lineage>
        <taxon>Bacteria</taxon>
        <taxon>Bacillati</taxon>
        <taxon>Bacillota</taxon>
        <taxon>Clostridia</taxon>
        <taxon>Eubacteriales</taxon>
        <taxon>Intestinimonas</taxon>
    </lineage>
</organism>
<dbReference type="PANTHER" id="PTHR43090">
    <property type="entry name" value="1-(5-PHOSPHORIBOSYL)-5-[(5-PHOSPHORIBOSYLAMINO)METHYLIDENEAMINO] IMIDAZOLE-4-CARBOXAMIDE ISOMERASE"/>
    <property type="match status" value="1"/>
</dbReference>
<evidence type="ECO:0000256" key="11">
    <source>
        <dbReference type="ARBA" id="ARBA00030547"/>
    </source>
</evidence>
<dbReference type="Pfam" id="PF00977">
    <property type="entry name" value="His_biosynth"/>
    <property type="match status" value="1"/>
</dbReference>
<name>A0A9D1Z604_9FIRM</name>
<evidence type="ECO:0000256" key="4">
    <source>
        <dbReference type="ARBA" id="ARBA00009667"/>
    </source>
</evidence>
<dbReference type="InterPro" id="IPR006062">
    <property type="entry name" value="His_biosynth"/>
</dbReference>
<dbReference type="GO" id="GO:0005737">
    <property type="term" value="C:cytoplasm"/>
    <property type="evidence" value="ECO:0007669"/>
    <property type="project" value="UniProtKB-SubCell"/>
</dbReference>
<feature type="active site" description="Proton donor" evidence="12">
    <location>
        <position position="130"/>
    </location>
</feature>
<keyword evidence="7 12" id="KW-0963">Cytoplasm</keyword>
<keyword evidence="8 12" id="KW-0028">Amino-acid biosynthesis</keyword>
<comment type="similarity">
    <text evidence="4 12 13">Belongs to the HisA/HisF family.</text>
</comment>
<evidence type="ECO:0000313" key="16">
    <source>
        <dbReference type="Proteomes" id="UP000886824"/>
    </source>
</evidence>
<evidence type="ECO:0000256" key="1">
    <source>
        <dbReference type="ARBA" id="ARBA00000901"/>
    </source>
</evidence>
<dbReference type="PANTHER" id="PTHR43090:SF2">
    <property type="entry name" value="1-(5-PHOSPHORIBOSYL)-5-[(5-PHOSPHORIBOSYLAMINO)METHYLIDENEAMINO] IMIDAZOLE-4-CARBOXAMIDE ISOMERASE"/>
    <property type="match status" value="1"/>
</dbReference>
<evidence type="ECO:0000256" key="8">
    <source>
        <dbReference type="ARBA" id="ARBA00022605"/>
    </source>
</evidence>
<reference evidence="15" key="1">
    <citation type="journal article" date="2021" name="PeerJ">
        <title>Extensive microbial diversity within the chicken gut microbiome revealed by metagenomics and culture.</title>
        <authorList>
            <person name="Gilroy R."/>
            <person name="Ravi A."/>
            <person name="Getino M."/>
            <person name="Pursley I."/>
            <person name="Horton D.L."/>
            <person name="Alikhan N.F."/>
            <person name="Baker D."/>
            <person name="Gharbi K."/>
            <person name="Hall N."/>
            <person name="Watson M."/>
            <person name="Adriaenssens E.M."/>
            <person name="Foster-Nyarko E."/>
            <person name="Jarju S."/>
            <person name="Secka A."/>
            <person name="Antonio M."/>
            <person name="Oren A."/>
            <person name="Chaudhuri R.R."/>
            <person name="La Ragione R."/>
            <person name="Hildebrand F."/>
            <person name="Pallen M.J."/>
        </authorList>
    </citation>
    <scope>NUCLEOTIDE SEQUENCE</scope>
    <source>
        <strain evidence="15">CHK33-7979</strain>
    </source>
</reference>
<comment type="pathway">
    <text evidence="3 12 14">Amino-acid biosynthesis; L-histidine biosynthesis; L-histidine from 5-phospho-alpha-D-ribose 1-diphosphate: step 4/9.</text>
</comment>
<dbReference type="EMBL" id="DXCX01000117">
    <property type="protein sequence ID" value="HIY74447.1"/>
    <property type="molecule type" value="Genomic_DNA"/>
</dbReference>
<dbReference type="InterPro" id="IPR023016">
    <property type="entry name" value="HisA/PriA"/>
</dbReference>
<evidence type="ECO:0000256" key="7">
    <source>
        <dbReference type="ARBA" id="ARBA00022490"/>
    </source>
</evidence>
<dbReference type="GO" id="GO:0000162">
    <property type="term" value="P:L-tryptophan biosynthetic process"/>
    <property type="evidence" value="ECO:0007669"/>
    <property type="project" value="TreeGrafter"/>
</dbReference>
<evidence type="ECO:0000256" key="5">
    <source>
        <dbReference type="ARBA" id="ARBA00012550"/>
    </source>
</evidence>
<evidence type="ECO:0000256" key="3">
    <source>
        <dbReference type="ARBA" id="ARBA00005133"/>
    </source>
</evidence>
<feature type="active site" description="Proton acceptor" evidence="12">
    <location>
        <position position="8"/>
    </location>
</feature>
<keyword evidence="9 12" id="KW-0368">Histidine biosynthesis</keyword>
<protein>
    <recommendedName>
        <fullName evidence="6 12">1-(5-phosphoribosyl)-5-[(5-phosphoribosylamino)methylideneamino] imidazole-4-carboxamide isomerase</fullName>
        <ecNumber evidence="5 12">5.3.1.16</ecNumber>
    </recommendedName>
    <alternativeName>
        <fullName evidence="11 12">Phosphoribosylformimino-5-aminoimidazole carboxamide ribotide isomerase</fullName>
    </alternativeName>
</protein>
<evidence type="ECO:0000256" key="13">
    <source>
        <dbReference type="RuleBase" id="RU003657"/>
    </source>
</evidence>
<dbReference type="SUPFAM" id="SSF51366">
    <property type="entry name" value="Ribulose-phoshate binding barrel"/>
    <property type="match status" value="1"/>
</dbReference>
<evidence type="ECO:0000313" key="15">
    <source>
        <dbReference type="EMBL" id="HIY74447.1"/>
    </source>
</evidence>
<evidence type="ECO:0000256" key="2">
    <source>
        <dbReference type="ARBA" id="ARBA00004496"/>
    </source>
</evidence>
<gene>
    <name evidence="12 15" type="primary">hisA</name>
    <name evidence="15" type="ORF">H9826_10860</name>
</gene>
<evidence type="ECO:0000256" key="9">
    <source>
        <dbReference type="ARBA" id="ARBA00023102"/>
    </source>
</evidence>
<proteinExistence type="inferred from homology"/>
<sequence length="241" mass="25564">MILLPAIDMKDGRCVRLKKGDFDTVHQVASSALETARRFADAGAAWVHMVDLDGARDGTRKNFPFIYEVIQQSGLKVELGGGIKSVPDLITVVESGVARAVIGSAAVTHPEVVTYALSQWGADRVAVGIDCLNGKVRTAGWEEDAGLEAVDFAKRMEALGVKTIVYTDIATDGMLAGPSYAQLAALQQAVDCRIVASGGVTTLDDIKRLRDMGLYGAIIGKAYYAGTLDLAQAMKEAGNQC</sequence>
<dbReference type="CDD" id="cd04732">
    <property type="entry name" value="HisA"/>
    <property type="match status" value="1"/>
</dbReference>
<evidence type="ECO:0000256" key="14">
    <source>
        <dbReference type="RuleBase" id="RU003658"/>
    </source>
</evidence>
<dbReference type="FunFam" id="3.20.20.70:FF:000009">
    <property type="entry name" value="1-(5-phosphoribosyl)-5-[(5-phosphoribosylamino)methylideneamino] imidazole-4-carboxamide isomerase"/>
    <property type="match status" value="1"/>
</dbReference>
<evidence type="ECO:0000256" key="10">
    <source>
        <dbReference type="ARBA" id="ARBA00023235"/>
    </source>
</evidence>
<dbReference type="InterPro" id="IPR044524">
    <property type="entry name" value="Isoase_HisA-like"/>
</dbReference>